<evidence type="ECO:0000256" key="1">
    <source>
        <dbReference type="SAM" id="MobiDB-lite"/>
    </source>
</evidence>
<name>A0A0U0WGA5_MYCBE</name>
<dbReference type="Proteomes" id="UP000198875">
    <property type="component" value="Unassembled WGS sequence"/>
</dbReference>
<gene>
    <name evidence="2" type="ORF">BN971_04665</name>
</gene>
<evidence type="ECO:0000313" key="2">
    <source>
        <dbReference type="EMBL" id="CPR13355.1"/>
    </source>
</evidence>
<dbReference type="AlphaFoldDB" id="A0A0U0WGA5"/>
<sequence length="375" mass="39742">MRLDRRLGRRVAGLGRQVLGDRALGVERAAGALAGVDPGRGLLQERARCLQPHRVRHDQLVGVALLARQRRAALNSVERVVDRAVQRAPAAAQAEGADHHPGVAEDLLGLGQAAALLAADEVVGRHHHVVEEQRRGVGQPDAVLVLRRRRREARGALLDDEPRRAGGRERQHGVGVGDRAVADPLLAPGDRVGRHPPVGGDRGGRRLHGAQVAAGFGLGGAVGEQDALLGDPAQPLLALLVGRADQDRIGAQEGGENRCGEPDVDARQAFTDPVGVEGPAAQPAVLLGDEHQLNTEVLAAHRADGLLGADVVVVEFEQPLVRQGRGDELLQRLQHHVEGVPVEPDGGAHVFSSGWWCWRAHPANLTVPPGVSRLT</sequence>
<proteinExistence type="predicted"/>
<feature type="region of interest" description="Disordered" evidence="1">
    <location>
        <begin position="157"/>
        <end position="204"/>
    </location>
</feature>
<dbReference type="EMBL" id="CSTD01000006">
    <property type="protein sequence ID" value="CPR13355.1"/>
    <property type="molecule type" value="Genomic_DNA"/>
</dbReference>
<accession>A0A0U0WGA5</accession>
<feature type="compositionally biased region" description="Basic and acidic residues" evidence="1">
    <location>
        <begin position="160"/>
        <end position="172"/>
    </location>
</feature>
<evidence type="ECO:0000313" key="3">
    <source>
        <dbReference type="Proteomes" id="UP000198875"/>
    </source>
</evidence>
<protein>
    <submittedName>
        <fullName evidence="2">Uncharacterized protein</fullName>
    </submittedName>
</protein>
<reference evidence="2 3" key="1">
    <citation type="submission" date="2015-03" db="EMBL/GenBank/DDBJ databases">
        <authorList>
            <person name="Murphy D."/>
        </authorList>
    </citation>
    <scope>NUCLEOTIDE SEQUENCE [LARGE SCALE GENOMIC DNA]</scope>
    <source>
        <strain evidence="2 3">DSM 44277</strain>
    </source>
</reference>
<organism evidence="2 3">
    <name type="scientific">Mycobacterium bohemicum DSM 44277</name>
    <dbReference type="NCBI Taxonomy" id="1236609"/>
    <lineage>
        <taxon>Bacteria</taxon>
        <taxon>Bacillati</taxon>
        <taxon>Actinomycetota</taxon>
        <taxon>Actinomycetes</taxon>
        <taxon>Mycobacteriales</taxon>
        <taxon>Mycobacteriaceae</taxon>
        <taxon>Mycobacterium</taxon>
    </lineage>
</organism>